<evidence type="ECO:0000256" key="3">
    <source>
        <dbReference type="ARBA" id="ARBA00023163"/>
    </source>
</evidence>
<dbReference type="GO" id="GO:0043565">
    <property type="term" value="F:sequence-specific DNA binding"/>
    <property type="evidence" value="ECO:0007669"/>
    <property type="project" value="InterPro"/>
</dbReference>
<organism evidence="5 6">
    <name type="scientific">Mycobacteroides abscessus subsp. bolletii 1513</name>
    <dbReference type="NCBI Taxonomy" id="1299321"/>
    <lineage>
        <taxon>Bacteria</taxon>
        <taxon>Bacillati</taxon>
        <taxon>Actinomycetota</taxon>
        <taxon>Actinomycetes</taxon>
        <taxon>Mycobacteriales</taxon>
        <taxon>Mycobacteriaceae</taxon>
        <taxon>Mycobacteroides</taxon>
        <taxon>Mycobacteroides abscessus</taxon>
    </lineage>
</organism>
<evidence type="ECO:0000259" key="4">
    <source>
        <dbReference type="PROSITE" id="PS01124"/>
    </source>
</evidence>
<feature type="domain" description="HTH araC/xylS-type" evidence="4">
    <location>
        <begin position="173"/>
        <end position="271"/>
    </location>
</feature>
<dbReference type="GO" id="GO:0003700">
    <property type="term" value="F:DNA-binding transcription factor activity"/>
    <property type="evidence" value="ECO:0007669"/>
    <property type="project" value="InterPro"/>
</dbReference>
<keyword evidence="2" id="KW-0238">DNA-binding</keyword>
<evidence type="ECO:0000256" key="2">
    <source>
        <dbReference type="ARBA" id="ARBA00023125"/>
    </source>
</evidence>
<dbReference type="InterPro" id="IPR009057">
    <property type="entry name" value="Homeodomain-like_sf"/>
</dbReference>
<dbReference type="SMART" id="SM00342">
    <property type="entry name" value="HTH_ARAC"/>
    <property type="match status" value="1"/>
</dbReference>
<dbReference type="PROSITE" id="PS01124">
    <property type="entry name" value="HTH_ARAC_FAMILY_2"/>
    <property type="match status" value="1"/>
</dbReference>
<dbReference type="PROSITE" id="PS00041">
    <property type="entry name" value="HTH_ARAC_FAMILY_1"/>
    <property type="match status" value="1"/>
</dbReference>
<comment type="caution">
    <text evidence="5">The sequence shown here is derived from an EMBL/GenBank/DDBJ whole genome shotgun (WGS) entry which is preliminary data.</text>
</comment>
<dbReference type="Pfam" id="PF12833">
    <property type="entry name" value="HTH_18"/>
    <property type="match status" value="1"/>
</dbReference>
<protein>
    <submittedName>
        <fullName evidence="5">Bacterial regulatory helix-turn-helix s, AraC family protein</fullName>
    </submittedName>
</protein>
<dbReference type="Gene3D" id="1.10.10.60">
    <property type="entry name" value="Homeodomain-like"/>
    <property type="match status" value="2"/>
</dbReference>
<dbReference type="PRINTS" id="PR00032">
    <property type="entry name" value="HTHARAC"/>
</dbReference>
<dbReference type="Proteomes" id="UP000023351">
    <property type="component" value="Unassembled WGS sequence"/>
</dbReference>
<dbReference type="InterPro" id="IPR018062">
    <property type="entry name" value="HTH_AraC-typ_CS"/>
</dbReference>
<sequence length="272" mass="30472">MKCDQSSTRGAVSVNRLGFDFISESIARSTDWLFAESHHVIAIYTGGLIRTKETDFDRGPIRRDLPKKGDVLVIPAGHRVGITARGQRAEFSQVSVPTQLLEYRQLAPRFGYRDPLLHQLTNRVHSVVNREDLPARLLRESLADVVRLHLSDHYATIQRSHTDNRTFEPAVQAKLIALIEDGIDAEISLESLARGANMSVTQFIKTFTATFHTTPYQYVLDRRIERAKRMLGTTALPVTDIASRVGFSSPSHFATAFKSRVGVTPTGYRNVL</sequence>
<dbReference type="AlphaFoldDB" id="X8DQP8"/>
<dbReference type="InterPro" id="IPR050204">
    <property type="entry name" value="AraC_XylS_family_regulators"/>
</dbReference>
<evidence type="ECO:0000313" key="5">
    <source>
        <dbReference type="EMBL" id="EUA70942.1"/>
    </source>
</evidence>
<dbReference type="PATRIC" id="fig|1299321.3.peg.2930"/>
<reference evidence="5 6" key="1">
    <citation type="submission" date="2013-12" db="EMBL/GenBank/DDBJ databases">
        <authorList>
            <person name="Zelazny A."/>
            <person name="Olivier K."/>
            <person name="Holland S."/>
            <person name="Lenaerts A."/>
            <person name="Ordway D."/>
            <person name="DeGroote M.A."/>
            <person name="Parker T."/>
            <person name="Sizemore C."/>
            <person name="Tallon L.J."/>
            <person name="Sadzewicz L.K."/>
            <person name="Sengamalay N."/>
            <person name="Fraser C.M."/>
            <person name="Hine E."/>
            <person name="Shefchek K.A."/>
            <person name="Das S.P."/>
            <person name="Tettelin H."/>
        </authorList>
    </citation>
    <scope>NUCLEOTIDE SEQUENCE [LARGE SCALE GENOMIC DNA]</scope>
    <source>
        <strain evidence="5 6">1513</strain>
    </source>
</reference>
<dbReference type="EMBL" id="JAOJ01000002">
    <property type="protein sequence ID" value="EUA70942.1"/>
    <property type="molecule type" value="Genomic_DNA"/>
</dbReference>
<dbReference type="InterPro" id="IPR020449">
    <property type="entry name" value="Tscrpt_reg_AraC-type_HTH"/>
</dbReference>
<accession>X8DQP8</accession>
<keyword evidence="1" id="KW-0805">Transcription regulation</keyword>
<keyword evidence="3" id="KW-0804">Transcription</keyword>
<dbReference type="SUPFAM" id="SSF46689">
    <property type="entry name" value="Homeodomain-like"/>
    <property type="match status" value="2"/>
</dbReference>
<dbReference type="PANTHER" id="PTHR46796">
    <property type="entry name" value="HTH-TYPE TRANSCRIPTIONAL ACTIVATOR RHAS-RELATED"/>
    <property type="match status" value="1"/>
</dbReference>
<dbReference type="PANTHER" id="PTHR46796:SF6">
    <property type="entry name" value="ARAC SUBFAMILY"/>
    <property type="match status" value="1"/>
</dbReference>
<proteinExistence type="predicted"/>
<gene>
    <name evidence="5" type="ORF">I540_3016</name>
</gene>
<evidence type="ECO:0000313" key="6">
    <source>
        <dbReference type="Proteomes" id="UP000023351"/>
    </source>
</evidence>
<dbReference type="InterPro" id="IPR018060">
    <property type="entry name" value="HTH_AraC"/>
</dbReference>
<evidence type="ECO:0000256" key="1">
    <source>
        <dbReference type="ARBA" id="ARBA00023015"/>
    </source>
</evidence>
<name>X8DQP8_9MYCO</name>